<feature type="domain" description="J" evidence="8">
    <location>
        <begin position="693"/>
        <end position="759"/>
    </location>
</feature>
<dbReference type="SUPFAM" id="SSF54928">
    <property type="entry name" value="RNA-binding domain, RBD"/>
    <property type="match status" value="1"/>
</dbReference>
<dbReference type="PANTHER" id="PTHR44313">
    <property type="entry name" value="DNAJ HOMOLOG SUBFAMILY C MEMBER 17"/>
    <property type="match status" value="1"/>
</dbReference>
<dbReference type="PROSITE" id="PS50076">
    <property type="entry name" value="DNAJ_2"/>
    <property type="match status" value="1"/>
</dbReference>
<dbReference type="Proteomes" id="UP000001294">
    <property type="component" value="Unassembled WGS sequence"/>
</dbReference>
<feature type="compositionally biased region" description="Polar residues" evidence="7">
    <location>
        <begin position="580"/>
        <end position="595"/>
    </location>
</feature>
<evidence type="ECO:0000259" key="8">
    <source>
        <dbReference type="PROSITE" id="PS50076"/>
    </source>
</evidence>
<evidence type="ECO:0000256" key="2">
    <source>
        <dbReference type="ARBA" id="ARBA00004496"/>
    </source>
</evidence>
<dbReference type="PROSITE" id="PS00636">
    <property type="entry name" value="DNAJ_1"/>
    <property type="match status" value="1"/>
</dbReference>
<dbReference type="InterPro" id="IPR018253">
    <property type="entry name" value="DnaJ_domain_CS"/>
</dbReference>
<feature type="compositionally biased region" description="Basic and acidic residues" evidence="7">
    <location>
        <begin position="835"/>
        <end position="861"/>
    </location>
</feature>
<evidence type="ECO:0000256" key="5">
    <source>
        <dbReference type="ARBA" id="ARBA00023242"/>
    </source>
</evidence>
<keyword evidence="10" id="KW-1185">Reference proteome</keyword>
<name>B6Q9M8_TALMQ</name>
<dbReference type="Pfam" id="PF00226">
    <property type="entry name" value="DnaJ"/>
    <property type="match status" value="1"/>
</dbReference>
<dbReference type="SUPFAM" id="SSF46565">
    <property type="entry name" value="Chaperone J-domain"/>
    <property type="match status" value="1"/>
</dbReference>
<dbReference type="SMART" id="SM00271">
    <property type="entry name" value="DnaJ"/>
    <property type="match status" value="1"/>
</dbReference>
<dbReference type="InterPro" id="IPR052094">
    <property type="entry name" value="Pre-mRNA-splicing_ERAD"/>
</dbReference>
<dbReference type="InterPro" id="IPR012677">
    <property type="entry name" value="Nucleotide-bd_a/b_plait_sf"/>
</dbReference>
<sequence length="1110" mass="124956">MRGGQYTGTRVPTQFWTPGVPNLAKHQHLEVQAVLPKRSTSNTKPSLGMKVLKSAGFSVKRSDWPLSGPPPRLDGHILLFWEENGPLDTTDSILTSTVNVLEGFSSDILPPEGDFNSRKAVFDYVNSWAKPRGYAFTTGKSSKTSNGRVKVFFACDRNKPPPMVAKESLDGTTWVLRHRPDAKFCEYNHPPSTEPSVHRAHRRLPDEEVNIIADLTTAGVPPREIWTYIRQTSNALTTYCIQLDAANQLTAILFAHLDSVDALLSVILTDYYVAAMNAVDKSFTMSRSLLCLWHTNKAVVRHCQLSFRVKRGQVIQTEETLWKEFYAGWYAIIASNTELHQNCLEPLRYIKDEWLDIYKEKIIKAWVDQHLHFGNVATSRVEGIHALIKSHIKKSTIDLFEAWRLIKQAVVNQVSELKHIRALSYQALRKVNEQLELLSKPSLASCRGLFTSSLGIPCAHILKRLLETQETLVLNHFHPYWHLKRSQQPSPAAILQPFRLAERIEKASGKVASSTRREPSGFELVEGRKRAPMTCSRCHQIGHSRKSLCCPLKHSDLVARLPQLPQESTVDAEGSLDSLQSLNHADNSPGSSLPKDSQGDQLREAPNLEQEPVERDYEALEDEMQAYYSDYLSKHGHLPLCKLLWLSLTRYQLLTSFLGLRIQKQYDLKLDLRQHHNMAPTDDLKAHAASSQDFYALLEVSPAAADNEIRRSYRRAALKYHPDKIANPTPEDINKFHLLQIAYDVLSDAAVRQLYDNAREARERKKREVEMMDAAKRKMKEDLEARERAGDAGAAVAQRGLKRTWMMSSAADNEAEERLEREIQRIAENSQRRRREAEEKLMKEAEEEEKQERLAAEQEREERDRIFARVDKSKEGGTNVPELERAVKVHWVREGPGEAFDKDRLRELFSAFGKVENTFLLKDKRQRVGEKKEKKTVATGVVVYTSIVSAHSAVLDSAKKIKSGAQGDWSILESVVWASGTGPDLKSRSDSHSPVPVSETPTASSTSNPSMPPTSNGNVKKPAFDFASLKNGSAPKIGGGKPSFASFSARPAHATPPDSSTIKNPALTTPSLQEITLMRLKTAQREKERKALEEQLRKEDEAADAAAQEV</sequence>
<dbReference type="AlphaFoldDB" id="B6Q9M8"/>
<comment type="subcellular location">
    <subcellularLocation>
        <location evidence="2">Cytoplasm</location>
    </subcellularLocation>
    <subcellularLocation>
        <location evidence="1">Nucleus</location>
    </subcellularLocation>
</comment>
<dbReference type="CDD" id="cd06257">
    <property type="entry name" value="DnaJ"/>
    <property type="match status" value="1"/>
</dbReference>
<evidence type="ECO:0000313" key="9">
    <source>
        <dbReference type="EMBL" id="EEA26112.1"/>
    </source>
</evidence>
<evidence type="ECO:0000313" key="10">
    <source>
        <dbReference type="Proteomes" id="UP000001294"/>
    </source>
</evidence>
<feature type="region of interest" description="Disordered" evidence="7">
    <location>
        <begin position="1084"/>
        <end position="1110"/>
    </location>
</feature>
<feature type="region of interest" description="Disordered" evidence="7">
    <location>
        <begin position="983"/>
        <end position="1070"/>
    </location>
</feature>
<dbReference type="Gene3D" id="1.10.287.110">
    <property type="entry name" value="DnaJ domain"/>
    <property type="match status" value="1"/>
</dbReference>
<dbReference type="Gene3D" id="3.30.70.330">
    <property type="match status" value="1"/>
</dbReference>
<dbReference type="VEuPathDB" id="FungiDB:PMAA_071920"/>
<dbReference type="InterPro" id="IPR036869">
    <property type="entry name" value="J_dom_sf"/>
</dbReference>
<dbReference type="InterPro" id="IPR035979">
    <property type="entry name" value="RBD_domain_sf"/>
</dbReference>
<dbReference type="OrthoDB" id="376357at2759"/>
<keyword evidence="3" id="KW-0963">Cytoplasm</keyword>
<dbReference type="PRINTS" id="PR00625">
    <property type="entry name" value="JDOMAIN"/>
</dbReference>
<keyword evidence="5" id="KW-0539">Nucleus</keyword>
<dbReference type="GO" id="GO:0005737">
    <property type="term" value="C:cytoplasm"/>
    <property type="evidence" value="ECO:0007669"/>
    <property type="project" value="UniProtKB-SubCell"/>
</dbReference>
<accession>B6Q9M8</accession>
<protein>
    <submittedName>
        <fullName evidence="9">Cell cycle control protein (Cwf23), putative</fullName>
    </submittedName>
</protein>
<feature type="region of interest" description="Disordered" evidence="7">
    <location>
        <begin position="580"/>
        <end position="613"/>
    </location>
</feature>
<dbReference type="HOGENOM" id="CLU_281879_0_0_1"/>
<evidence type="ECO:0000256" key="7">
    <source>
        <dbReference type="SAM" id="MobiDB-lite"/>
    </source>
</evidence>
<evidence type="ECO:0000256" key="1">
    <source>
        <dbReference type="ARBA" id="ARBA00004123"/>
    </source>
</evidence>
<dbReference type="GO" id="GO:0000390">
    <property type="term" value="P:spliceosomal complex disassembly"/>
    <property type="evidence" value="ECO:0007669"/>
    <property type="project" value="TreeGrafter"/>
</dbReference>
<dbReference type="STRING" id="441960.B6Q9M8"/>
<dbReference type="EMBL" id="DS995900">
    <property type="protein sequence ID" value="EEA26112.1"/>
    <property type="molecule type" value="Genomic_DNA"/>
</dbReference>
<gene>
    <name evidence="9" type="ORF">PMAA_071920</name>
</gene>
<keyword evidence="4" id="KW-0143">Chaperone</keyword>
<evidence type="ECO:0000256" key="3">
    <source>
        <dbReference type="ARBA" id="ARBA00022490"/>
    </source>
</evidence>
<reference evidence="10" key="1">
    <citation type="journal article" date="2015" name="Genome Announc.">
        <title>Genome sequence of the AIDS-associated pathogen Penicillium marneffei (ATCC18224) and its near taxonomic relative Talaromyces stipitatus (ATCC10500).</title>
        <authorList>
            <person name="Nierman W.C."/>
            <person name="Fedorova-Abrams N.D."/>
            <person name="Andrianopoulos A."/>
        </authorList>
    </citation>
    <scope>NUCLEOTIDE SEQUENCE [LARGE SCALE GENOMIC DNA]</scope>
    <source>
        <strain evidence="10">ATCC 18224 / CBS 334.59 / QM 7333</strain>
    </source>
</reference>
<dbReference type="InterPro" id="IPR001623">
    <property type="entry name" value="DnaJ_domain"/>
</dbReference>
<evidence type="ECO:0000256" key="4">
    <source>
        <dbReference type="ARBA" id="ARBA00023186"/>
    </source>
</evidence>
<keyword evidence="6" id="KW-0175">Coiled coil</keyword>
<organism evidence="9 10">
    <name type="scientific">Talaromyces marneffei (strain ATCC 18224 / CBS 334.59 / QM 7333)</name>
    <name type="common">Penicillium marneffei</name>
    <dbReference type="NCBI Taxonomy" id="441960"/>
    <lineage>
        <taxon>Eukaryota</taxon>
        <taxon>Fungi</taxon>
        <taxon>Dikarya</taxon>
        <taxon>Ascomycota</taxon>
        <taxon>Pezizomycotina</taxon>
        <taxon>Eurotiomycetes</taxon>
        <taxon>Eurotiomycetidae</taxon>
        <taxon>Eurotiales</taxon>
        <taxon>Trichocomaceae</taxon>
        <taxon>Talaromyces</taxon>
        <taxon>Talaromyces sect. Talaromyces</taxon>
    </lineage>
</organism>
<feature type="region of interest" description="Disordered" evidence="7">
    <location>
        <begin position="830"/>
        <end position="861"/>
    </location>
</feature>
<dbReference type="PANTHER" id="PTHR44313:SF1">
    <property type="entry name" value="DNAJ HOMOLOG SUBFAMILY C MEMBER 17"/>
    <property type="match status" value="1"/>
</dbReference>
<evidence type="ECO:0000256" key="6">
    <source>
        <dbReference type="SAM" id="Coils"/>
    </source>
</evidence>
<feature type="coiled-coil region" evidence="6">
    <location>
        <begin position="755"/>
        <end position="782"/>
    </location>
</feature>
<dbReference type="GO" id="GO:0005681">
    <property type="term" value="C:spliceosomal complex"/>
    <property type="evidence" value="ECO:0007669"/>
    <property type="project" value="TreeGrafter"/>
</dbReference>
<feature type="compositionally biased region" description="Polar residues" evidence="7">
    <location>
        <begin position="1057"/>
        <end position="1070"/>
    </location>
</feature>
<proteinExistence type="predicted"/>
<feature type="compositionally biased region" description="Low complexity" evidence="7">
    <location>
        <begin position="998"/>
        <end position="1015"/>
    </location>
</feature>
<feature type="compositionally biased region" description="Basic and acidic residues" evidence="7">
    <location>
        <begin position="1084"/>
        <end position="1100"/>
    </location>
</feature>
<dbReference type="GO" id="GO:0003676">
    <property type="term" value="F:nucleic acid binding"/>
    <property type="evidence" value="ECO:0007669"/>
    <property type="project" value="InterPro"/>
</dbReference>